<dbReference type="EMBL" id="WEFP01000001">
    <property type="protein sequence ID" value="KAB7577727.1"/>
    <property type="molecule type" value="Genomic_DNA"/>
</dbReference>
<proteinExistence type="predicted"/>
<evidence type="ECO:0000313" key="3">
    <source>
        <dbReference type="Proteomes" id="UP000249070"/>
    </source>
</evidence>
<dbReference type="Proteomes" id="UP000469871">
    <property type="component" value="Unassembled WGS sequence"/>
</dbReference>
<dbReference type="EMBL" id="QHGU01000168">
    <property type="protein sequence ID" value="PZM52478.1"/>
    <property type="molecule type" value="Genomic_DNA"/>
</dbReference>
<gene>
    <name evidence="1" type="primary">mobC</name>
    <name evidence="2" type="ORF">DKP91_15345</name>
    <name evidence="1" type="ORF">GBM73_10530</name>
</gene>
<sequence length="203" mass="24031">MDDKQKMYEKNRKHSEALNFRVDKKTYLELTLIAKQRGISRADVCRERLKGLKYEPPLLAEDDRVVLTKQLNQIGNNLNQAVKALNIIAKYFREESEDKKEKSLHFSFDASRYNIFKDELANSIAKKLMISYPDDIFLESNRSAPSFFKLSEVEKEYFEYWIEKQTRPGTKEEYSQKVDRNLIHSIQIIASLKDEVKQLWELL</sequence>
<dbReference type="Pfam" id="PF21983">
    <property type="entry name" value="NikA-like"/>
    <property type="match status" value="1"/>
</dbReference>
<accession>A0A132ZE77</accession>
<comment type="caution">
    <text evidence="1">The sequence shown here is derived from an EMBL/GenBank/DDBJ whole genome shotgun (WGS) entry which is preliminary data.</text>
</comment>
<reference evidence="2 3" key="1">
    <citation type="submission" date="2018-05" db="EMBL/GenBank/DDBJ databases">
        <title>Vancomycin-resistant Enterococcus faecium strain from Chelyabinsk, Russia.</title>
        <authorList>
            <person name="Gostev V."/>
            <person name="Goncharov A."/>
            <person name="Kolodzhieva V."/>
            <person name="Suvorov A."/>
            <person name="Sidorenko S."/>
            <person name="Zueva L."/>
        </authorList>
    </citation>
    <scope>NUCLEOTIDE SEQUENCE [LARGE SCALE GENOMIC DNA]</scope>
    <source>
        <strain evidence="2 3">20</strain>
    </source>
</reference>
<dbReference type="AlphaFoldDB" id="A0A132ZE77"/>
<evidence type="ECO:0000313" key="1">
    <source>
        <dbReference type="EMBL" id="KAB7577727.1"/>
    </source>
</evidence>
<name>A0A132ZE77_ENTFC</name>
<reference evidence="1 4" key="2">
    <citation type="submission" date="2019-10" db="EMBL/GenBank/DDBJ databases">
        <title>Evolutionary dynamics of vancomycin-resistant Enterococcus faecium during gastrointestinal tract colonization and bloodstream infection in immunocompromised pediatric patients.</title>
        <authorList>
            <person name="Chilambi G.S."/>
            <person name="Nordstrom H.R."/>
            <person name="Evans D.R."/>
            <person name="Ferrolino J."/>
            <person name="Hayden R.T."/>
            <person name="Maron G.M."/>
            <person name="Vo A.N."/>
            <person name="Gilmore M.S."/>
            <person name="Wolf J."/>
            <person name="Rosch J.W."/>
            <person name="Van Tyne D."/>
        </authorList>
    </citation>
    <scope>NUCLEOTIDE SEQUENCE [LARGE SCALE GENOMIC DNA]</scope>
    <source>
        <strain evidence="1 4">VRECG27</strain>
    </source>
</reference>
<dbReference type="RefSeq" id="WP_002321374.1">
    <property type="nucleotide sequence ID" value="NZ_AP022341.1"/>
</dbReference>
<evidence type="ECO:0000313" key="2">
    <source>
        <dbReference type="EMBL" id="PZM52478.1"/>
    </source>
</evidence>
<dbReference type="InterPro" id="IPR053842">
    <property type="entry name" value="NikA-like"/>
</dbReference>
<protein>
    <submittedName>
        <fullName evidence="1">Plasmid mobilization relaxosome protein MobC</fullName>
    </submittedName>
</protein>
<evidence type="ECO:0000313" key="4">
    <source>
        <dbReference type="Proteomes" id="UP000469871"/>
    </source>
</evidence>
<organism evidence="1 4">
    <name type="scientific">Enterococcus faecium</name>
    <name type="common">Streptococcus faecium</name>
    <dbReference type="NCBI Taxonomy" id="1352"/>
    <lineage>
        <taxon>Bacteria</taxon>
        <taxon>Bacillati</taxon>
        <taxon>Bacillota</taxon>
        <taxon>Bacilli</taxon>
        <taxon>Lactobacillales</taxon>
        <taxon>Enterococcaceae</taxon>
        <taxon>Enterococcus</taxon>
    </lineage>
</organism>
<dbReference type="Proteomes" id="UP000249070">
    <property type="component" value="Unassembled WGS sequence"/>
</dbReference>